<dbReference type="Gene3D" id="2.60.200.20">
    <property type="match status" value="2"/>
</dbReference>
<organism evidence="3 4">
    <name type="scientific">Parascaris equorum</name>
    <name type="common">Equine roundworm</name>
    <dbReference type="NCBI Taxonomy" id="6256"/>
    <lineage>
        <taxon>Eukaryota</taxon>
        <taxon>Metazoa</taxon>
        <taxon>Ecdysozoa</taxon>
        <taxon>Nematoda</taxon>
        <taxon>Chromadorea</taxon>
        <taxon>Rhabditida</taxon>
        <taxon>Spirurina</taxon>
        <taxon>Ascaridomorpha</taxon>
        <taxon>Ascaridoidea</taxon>
        <taxon>Ascarididae</taxon>
        <taxon>Parascaris</taxon>
    </lineage>
</organism>
<dbReference type="InterPro" id="IPR000253">
    <property type="entry name" value="FHA_dom"/>
</dbReference>
<dbReference type="WBParaSite" id="PEQ_0000812101-mRNA-1">
    <property type="protein sequence ID" value="PEQ_0000812101-mRNA-1"/>
    <property type="gene ID" value="PEQ_0000812101"/>
</dbReference>
<evidence type="ECO:0000256" key="1">
    <source>
        <dbReference type="SAM" id="MobiDB-lite"/>
    </source>
</evidence>
<dbReference type="PANTHER" id="PTHR23308">
    <property type="entry name" value="NUCLEAR INHIBITOR OF PROTEIN PHOSPHATASE-1"/>
    <property type="match status" value="1"/>
</dbReference>
<dbReference type="Pfam" id="PF00498">
    <property type="entry name" value="FHA"/>
    <property type="match status" value="1"/>
</dbReference>
<dbReference type="InterPro" id="IPR008984">
    <property type="entry name" value="SMAD_FHA_dom_sf"/>
</dbReference>
<dbReference type="SUPFAM" id="SSF49879">
    <property type="entry name" value="SMAD/FHA domain"/>
    <property type="match status" value="1"/>
</dbReference>
<feature type="domain" description="FHA" evidence="2">
    <location>
        <begin position="82"/>
        <end position="99"/>
    </location>
</feature>
<reference evidence="4" key="1">
    <citation type="submission" date="2022-11" db="UniProtKB">
        <authorList>
            <consortium name="WormBaseParasite"/>
        </authorList>
    </citation>
    <scope>IDENTIFICATION</scope>
</reference>
<dbReference type="InterPro" id="IPR050923">
    <property type="entry name" value="Cell_Proc_Reg/RNA_Proc"/>
</dbReference>
<protein>
    <submittedName>
        <fullName evidence="4">FHA domain-containing protein</fullName>
    </submittedName>
</protein>
<feature type="compositionally biased region" description="Basic and acidic residues" evidence="1">
    <location>
        <begin position="1"/>
        <end position="22"/>
    </location>
</feature>
<keyword evidence="3" id="KW-1185">Reference proteome</keyword>
<name>A0A914RP97_PAREQ</name>
<feature type="region of interest" description="Disordered" evidence="1">
    <location>
        <begin position="1"/>
        <end position="30"/>
    </location>
</feature>
<proteinExistence type="predicted"/>
<dbReference type="Proteomes" id="UP000887564">
    <property type="component" value="Unplaced"/>
</dbReference>
<evidence type="ECO:0000313" key="4">
    <source>
        <dbReference type="WBParaSite" id="PEQ_0000812101-mRNA-1"/>
    </source>
</evidence>
<dbReference type="AlphaFoldDB" id="A0A914RP97"/>
<evidence type="ECO:0000313" key="3">
    <source>
        <dbReference type="Proteomes" id="UP000887564"/>
    </source>
</evidence>
<accession>A0A914RP97</accession>
<evidence type="ECO:0000259" key="2">
    <source>
        <dbReference type="PROSITE" id="PS50006"/>
    </source>
</evidence>
<sequence>MTNKHMIDLNKEEVKVEKEKPSFEPSGKLAEDTNTYRGVVVKYNEPSDARKPKLRWRLYPFKYRLVPVDLDDGTTVKRIRPYIIDLGSANGTYLNGERIEPQ</sequence>
<dbReference type="PROSITE" id="PS50006">
    <property type="entry name" value="FHA_DOMAIN"/>
    <property type="match status" value="1"/>
</dbReference>